<keyword evidence="11 24" id="KW-0418">Kinase</keyword>
<dbReference type="FunFam" id="3.30.200.20:FF:000190">
    <property type="entry name" value="Putative cyclin-dependent kinase 7"/>
    <property type="match status" value="1"/>
</dbReference>
<evidence type="ECO:0000256" key="21">
    <source>
        <dbReference type="PROSITE-ProRule" id="PRU10141"/>
    </source>
</evidence>
<keyword evidence="9" id="KW-0808">Transferase</keyword>
<reference evidence="24" key="1">
    <citation type="submission" date="2013-05" db="EMBL/GenBank/DDBJ databases">
        <authorList>
            <person name="Yim A.K.Y."/>
            <person name="Chan T.F."/>
            <person name="Ji K.M."/>
            <person name="Liu X.Y."/>
            <person name="Zhou J.W."/>
            <person name="Li R.Q."/>
            <person name="Yang K.Y."/>
            <person name="Li J."/>
            <person name="Li M."/>
            <person name="Law P.T.W."/>
            <person name="Wu Y.L."/>
            <person name="Cai Z.L."/>
            <person name="Qin H."/>
            <person name="Bao Y."/>
            <person name="Leung R.K.K."/>
            <person name="Ng P.K.S."/>
            <person name="Zou J."/>
            <person name="Zhong X.J."/>
            <person name="Ran P.X."/>
            <person name="Zhong N.S."/>
            <person name="Liu Z.G."/>
            <person name="Tsui S.K.W."/>
        </authorList>
    </citation>
    <scope>NUCLEOTIDE SEQUENCE</scope>
    <source>
        <strain evidence="24">Derf</strain>
        <tissue evidence="24">Whole organism</tissue>
    </source>
</reference>
<evidence type="ECO:0000256" key="13">
    <source>
        <dbReference type="ARBA" id="ARBA00023242"/>
    </source>
</evidence>
<evidence type="ECO:0000256" key="19">
    <source>
        <dbReference type="PIRSR" id="PIRSR637770-1"/>
    </source>
</evidence>
<evidence type="ECO:0000256" key="11">
    <source>
        <dbReference type="ARBA" id="ARBA00022777"/>
    </source>
</evidence>
<dbReference type="PANTHER" id="PTHR24056">
    <property type="entry name" value="CELL DIVISION PROTEIN KINASE"/>
    <property type="match status" value="1"/>
</dbReference>
<dbReference type="EMBL" id="ASGP02000001">
    <property type="protein sequence ID" value="KAH9526251.1"/>
    <property type="molecule type" value="Genomic_DNA"/>
</dbReference>
<keyword evidence="14" id="KW-0131">Cell cycle</keyword>
<keyword evidence="6 22" id="KW-0723">Serine/threonine-protein kinase</keyword>
<evidence type="ECO:0000256" key="5">
    <source>
        <dbReference type="ARBA" id="ARBA00013901"/>
    </source>
</evidence>
<dbReference type="GO" id="GO:0070985">
    <property type="term" value="C:transcription factor TFIIK complex"/>
    <property type="evidence" value="ECO:0007669"/>
    <property type="project" value="InterPro"/>
</dbReference>
<comment type="caution">
    <text evidence="24">The sequence shown here is derived from an EMBL/GenBank/DDBJ whole genome shotgun (WGS) entry which is preliminary data.</text>
</comment>
<evidence type="ECO:0000313" key="24">
    <source>
        <dbReference type="EMBL" id="KAH9526251.1"/>
    </source>
</evidence>
<evidence type="ECO:0000256" key="1">
    <source>
        <dbReference type="ARBA" id="ARBA00004123"/>
    </source>
</evidence>
<dbReference type="PANTHER" id="PTHR24056:SF0">
    <property type="entry name" value="CYCLIN-DEPENDENT KINASE 7"/>
    <property type="match status" value="1"/>
</dbReference>
<evidence type="ECO:0000256" key="12">
    <source>
        <dbReference type="ARBA" id="ARBA00022840"/>
    </source>
</evidence>
<evidence type="ECO:0000256" key="8">
    <source>
        <dbReference type="ARBA" id="ARBA00022618"/>
    </source>
</evidence>
<dbReference type="AlphaFoldDB" id="A0A922I9R6"/>
<keyword evidence="13" id="KW-0539">Nucleus</keyword>
<dbReference type="PROSITE" id="PS00107">
    <property type="entry name" value="PROTEIN_KINASE_ATP"/>
    <property type="match status" value="1"/>
</dbReference>
<proteinExistence type="inferred from homology"/>
<feature type="binding site" evidence="20">
    <location>
        <position position="47"/>
    </location>
    <ligand>
        <name>ATP</name>
        <dbReference type="ChEBI" id="CHEBI:30616"/>
    </ligand>
</feature>
<sequence>MMNNKKRKASGASKKKRYEKIEFLGEGQFAYVYKARDVQTDQIVAVKKIKLGSRFEARDGINRTALREIKILQELSHENIIGLLDVFGHVSDVSLVFEYMLTDLEVIIKDINIFLTPANVKSYIIMTLKGLEYLHTKWILHRDLKPNNLLIDGNGVLKIGDFGLAKSFGSPTRILTNQVVTRWYRAPELLYGARMYGTGVDIWSIGCIIAELVIRLPFFQGQSDLDQMLKIFQVMGTPNETNWPGVTNLPDYVKFNVLEPVPFENIFTAIKEDLIQVLQSMLALDPNRRCTCSQALQMAYFHNDPPPTPTHLLPKVKNEISSEDITITDQASGEPTMSGTKRANLFSLDNVVAPPHVKRLNFDDD</sequence>
<evidence type="ECO:0000256" key="17">
    <source>
        <dbReference type="ARBA" id="ARBA00048367"/>
    </source>
</evidence>
<evidence type="ECO:0000256" key="20">
    <source>
        <dbReference type="PIRSR" id="PIRSR637770-2"/>
    </source>
</evidence>
<dbReference type="EC" id="2.7.11.22" evidence="4"/>
<dbReference type="SUPFAM" id="SSF56112">
    <property type="entry name" value="Protein kinase-like (PK-like)"/>
    <property type="match status" value="1"/>
</dbReference>
<evidence type="ECO:0000256" key="14">
    <source>
        <dbReference type="ARBA" id="ARBA00023306"/>
    </source>
</evidence>
<dbReference type="InterPro" id="IPR000719">
    <property type="entry name" value="Prot_kinase_dom"/>
</dbReference>
<dbReference type="PROSITE" id="PS50011">
    <property type="entry name" value="PROTEIN_KINASE_DOM"/>
    <property type="match status" value="1"/>
</dbReference>
<dbReference type="InterPro" id="IPR017441">
    <property type="entry name" value="Protein_kinase_ATP_BS"/>
</dbReference>
<name>A0A922I9R6_DERFA</name>
<feature type="active site" description="Proton acceptor" evidence="19">
    <location>
        <position position="143"/>
    </location>
</feature>
<evidence type="ECO:0000259" key="23">
    <source>
        <dbReference type="PROSITE" id="PS50011"/>
    </source>
</evidence>
<feature type="binding site" evidence="20">
    <location>
        <begin position="24"/>
        <end position="32"/>
    </location>
    <ligand>
        <name>ATP</name>
        <dbReference type="ChEBI" id="CHEBI:30616"/>
    </ligand>
</feature>
<dbReference type="InterPro" id="IPR050108">
    <property type="entry name" value="CDK"/>
</dbReference>
<evidence type="ECO:0000256" key="7">
    <source>
        <dbReference type="ARBA" id="ARBA00022553"/>
    </source>
</evidence>
<feature type="domain" description="Protein kinase" evidence="23">
    <location>
        <begin position="18"/>
        <end position="301"/>
    </location>
</feature>
<dbReference type="GO" id="GO:0004693">
    <property type="term" value="F:cyclin-dependent protein serine/threonine kinase activity"/>
    <property type="evidence" value="ECO:0007669"/>
    <property type="project" value="UniProtKB-EC"/>
</dbReference>
<gene>
    <name evidence="24" type="primary">CDK7</name>
    <name evidence="24" type="ORF">DERF_000352</name>
</gene>
<protein>
    <recommendedName>
        <fullName evidence="5">Cyclin-dependent kinase 7</fullName>
        <ecNumber evidence="4">2.7.11.22</ecNumber>
        <ecNumber evidence="3">2.7.11.23</ecNumber>
    </recommendedName>
    <alternativeName>
        <fullName evidence="15">Cell division protein kinase 7</fullName>
    </alternativeName>
</protein>
<dbReference type="OrthoDB" id="1732493at2759"/>
<dbReference type="GO" id="GO:0051301">
    <property type="term" value="P:cell division"/>
    <property type="evidence" value="ECO:0007669"/>
    <property type="project" value="UniProtKB-KW"/>
</dbReference>
<dbReference type="EC" id="2.7.11.23" evidence="3"/>
<dbReference type="PROSITE" id="PS00108">
    <property type="entry name" value="PROTEIN_KINASE_ST"/>
    <property type="match status" value="1"/>
</dbReference>
<dbReference type="InterPro" id="IPR008271">
    <property type="entry name" value="Ser/Thr_kinase_AS"/>
</dbReference>
<evidence type="ECO:0000256" key="2">
    <source>
        <dbReference type="ARBA" id="ARBA00006485"/>
    </source>
</evidence>
<dbReference type="GO" id="GO:0005524">
    <property type="term" value="F:ATP binding"/>
    <property type="evidence" value="ECO:0007669"/>
    <property type="project" value="UniProtKB-UniRule"/>
</dbReference>
<keyword evidence="10 20" id="KW-0547">Nucleotide-binding</keyword>
<evidence type="ECO:0000256" key="3">
    <source>
        <dbReference type="ARBA" id="ARBA00012409"/>
    </source>
</evidence>
<dbReference type="GO" id="GO:0045944">
    <property type="term" value="P:positive regulation of transcription by RNA polymerase II"/>
    <property type="evidence" value="ECO:0007669"/>
    <property type="project" value="TreeGrafter"/>
</dbReference>
<dbReference type="GO" id="GO:0005737">
    <property type="term" value="C:cytoplasm"/>
    <property type="evidence" value="ECO:0007669"/>
    <property type="project" value="TreeGrafter"/>
</dbReference>
<dbReference type="Pfam" id="PF00069">
    <property type="entry name" value="Pkinase"/>
    <property type="match status" value="1"/>
</dbReference>
<dbReference type="FunFam" id="1.10.510.10:FF:000097">
    <property type="entry name" value="Putative cyclin-dependent kinase 7"/>
    <property type="match status" value="1"/>
</dbReference>
<evidence type="ECO:0000256" key="16">
    <source>
        <dbReference type="ARBA" id="ARBA00047811"/>
    </source>
</evidence>
<evidence type="ECO:0000256" key="4">
    <source>
        <dbReference type="ARBA" id="ARBA00012425"/>
    </source>
</evidence>
<dbReference type="Proteomes" id="UP000790347">
    <property type="component" value="Unassembled WGS sequence"/>
</dbReference>
<comment type="catalytic activity">
    <reaction evidence="17">
        <text>L-seryl-[protein] + ATP = O-phospho-L-seryl-[protein] + ADP + H(+)</text>
        <dbReference type="Rhea" id="RHEA:17989"/>
        <dbReference type="Rhea" id="RHEA-COMP:9863"/>
        <dbReference type="Rhea" id="RHEA-COMP:11604"/>
        <dbReference type="ChEBI" id="CHEBI:15378"/>
        <dbReference type="ChEBI" id="CHEBI:29999"/>
        <dbReference type="ChEBI" id="CHEBI:30616"/>
        <dbReference type="ChEBI" id="CHEBI:83421"/>
        <dbReference type="ChEBI" id="CHEBI:456216"/>
        <dbReference type="EC" id="2.7.11.22"/>
    </reaction>
</comment>
<dbReference type="InterPro" id="IPR037770">
    <property type="entry name" value="CDK7"/>
</dbReference>
<accession>A0A922I9R6</accession>
<comment type="catalytic activity">
    <reaction evidence="16">
        <text>L-threonyl-[protein] + ATP = O-phospho-L-threonyl-[protein] + ADP + H(+)</text>
        <dbReference type="Rhea" id="RHEA:46608"/>
        <dbReference type="Rhea" id="RHEA-COMP:11060"/>
        <dbReference type="Rhea" id="RHEA-COMP:11605"/>
        <dbReference type="ChEBI" id="CHEBI:15378"/>
        <dbReference type="ChEBI" id="CHEBI:30013"/>
        <dbReference type="ChEBI" id="CHEBI:30616"/>
        <dbReference type="ChEBI" id="CHEBI:61977"/>
        <dbReference type="ChEBI" id="CHEBI:456216"/>
        <dbReference type="EC" id="2.7.11.22"/>
    </reaction>
</comment>
<dbReference type="Gene3D" id="3.30.200.20">
    <property type="entry name" value="Phosphorylase Kinase, domain 1"/>
    <property type="match status" value="1"/>
</dbReference>
<evidence type="ECO:0000256" key="15">
    <source>
        <dbReference type="ARBA" id="ARBA00029738"/>
    </source>
</evidence>
<dbReference type="SMART" id="SM00220">
    <property type="entry name" value="S_TKc"/>
    <property type="match status" value="1"/>
</dbReference>
<reference evidence="24" key="2">
    <citation type="journal article" date="2022" name="Res Sq">
        <title>Comparative Genomics Reveals Insights into the Divergent Evolution of Astigmatic Mites and Household Pest Adaptations.</title>
        <authorList>
            <person name="Xiong Q."/>
            <person name="Wan A.T.-Y."/>
            <person name="Liu X.-Y."/>
            <person name="Fung C.S.-H."/>
            <person name="Xiao X."/>
            <person name="Malainual N."/>
            <person name="Hou J."/>
            <person name="Wang L."/>
            <person name="Wang M."/>
            <person name="Yang K."/>
            <person name="Cui Y."/>
            <person name="Leung E."/>
            <person name="Nong W."/>
            <person name="Shin S.-K."/>
            <person name="Au S."/>
            <person name="Jeong K.Y."/>
            <person name="Chew F.T."/>
            <person name="Hui J."/>
            <person name="Leung T.F."/>
            <person name="Tungtrongchitr A."/>
            <person name="Zhong N."/>
            <person name="Liu Z."/>
            <person name="Tsui S."/>
        </authorList>
    </citation>
    <scope>NUCLEOTIDE SEQUENCE</scope>
    <source>
        <strain evidence="24">Derf</strain>
        <tissue evidence="24">Whole organism</tissue>
    </source>
</reference>
<keyword evidence="8" id="KW-0132">Cell division</keyword>
<feature type="binding site" evidence="21">
    <location>
        <position position="48"/>
    </location>
    <ligand>
        <name>ATP</name>
        <dbReference type="ChEBI" id="CHEBI:30616"/>
    </ligand>
</feature>
<evidence type="ECO:0000256" key="18">
    <source>
        <dbReference type="ARBA" id="ARBA00049280"/>
    </source>
</evidence>
<keyword evidence="7" id="KW-0597">Phosphoprotein</keyword>
<evidence type="ECO:0000256" key="6">
    <source>
        <dbReference type="ARBA" id="ARBA00022527"/>
    </source>
</evidence>
<comment type="subcellular location">
    <subcellularLocation>
        <location evidence="1">Nucleus</location>
    </subcellularLocation>
</comment>
<comment type="catalytic activity">
    <reaction evidence="18">
        <text>[DNA-directed RNA polymerase] + ATP = phospho-[DNA-directed RNA polymerase] + ADP + H(+)</text>
        <dbReference type="Rhea" id="RHEA:10216"/>
        <dbReference type="Rhea" id="RHEA-COMP:11321"/>
        <dbReference type="Rhea" id="RHEA-COMP:11322"/>
        <dbReference type="ChEBI" id="CHEBI:15378"/>
        <dbReference type="ChEBI" id="CHEBI:30616"/>
        <dbReference type="ChEBI" id="CHEBI:43176"/>
        <dbReference type="ChEBI" id="CHEBI:68546"/>
        <dbReference type="ChEBI" id="CHEBI:456216"/>
        <dbReference type="EC" id="2.7.11.23"/>
    </reaction>
</comment>
<comment type="similarity">
    <text evidence="2">Belongs to the protein kinase superfamily. CMGC Ser/Thr protein kinase family. CDC2/CDKX subfamily.</text>
</comment>
<dbReference type="Gene3D" id="1.10.510.10">
    <property type="entry name" value="Transferase(Phosphotransferase) domain 1"/>
    <property type="match status" value="1"/>
</dbReference>
<keyword evidence="12 20" id="KW-0067">ATP-binding</keyword>
<dbReference type="CDD" id="cd07841">
    <property type="entry name" value="STKc_CDK7"/>
    <property type="match status" value="1"/>
</dbReference>
<dbReference type="GO" id="GO:0008353">
    <property type="term" value="F:RNA polymerase II CTD heptapeptide repeat kinase activity"/>
    <property type="evidence" value="ECO:0007669"/>
    <property type="project" value="UniProtKB-EC"/>
</dbReference>
<organism evidence="24 25">
    <name type="scientific">Dermatophagoides farinae</name>
    <name type="common">American house dust mite</name>
    <dbReference type="NCBI Taxonomy" id="6954"/>
    <lineage>
        <taxon>Eukaryota</taxon>
        <taxon>Metazoa</taxon>
        <taxon>Ecdysozoa</taxon>
        <taxon>Arthropoda</taxon>
        <taxon>Chelicerata</taxon>
        <taxon>Arachnida</taxon>
        <taxon>Acari</taxon>
        <taxon>Acariformes</taxon>
        <taxon>Sarcoptiformes</taxon>
        <taxon>Astigmata</taxon>
        <taxon>Psoroptidia</taxon>
        <taxon>Analgoidea</taxon>
        <taxon>Pyroglyphidae</taxon>
        <taxon>Dermatophagoidinae</taxon>
        <taxon>Dermatophagoides</taxon>
    </lineage>
</organism>
<keyword evidence="25" id="KW-1185">Reference proteome</keyword>
<evidence type="ECO:0000256" key="9">
    <source>
        <dbReference type="ARBA" id="ARBA00022679"/>
    </source>
</evidence>
<evidence type="ECO:0000256" key="22">
    <source>
        <dbReference type="RuleBase" id="RU000304"/>
    </source>
</evidence>
<evidence type="ECO:0000256" key="10">
    <source>
        <dbReference type="ARBA" id="ARBA00022741"/>
    </source>
</evidence>
<evidence type="ECO:0000313" key="25">
    <source>
        <dbReference type="Proteomes" id="UP000790347"/>
    </source>
</evidence>
<dbReference type="InterPro" id="IPR011009">
    <property type="entry name" value="Kinase-like_dom_sf"/>
</dbReference>